<dbReference type="GO" id="GO:0005829">
    <property type="term" value="C:cytosol"/>
    <property type="evidence" value="ECO:0007669"/>
    <property type="project" value="TreeGrafter"/>
</dbReference>
<evidence type="ECO:0000259" key="17">
    <source>
        <dbReference type="PROSITE" id="PS50011"/>
    </source>
</evidence>
<dbReference type="PROSITE" id="PS50011">
    <property type="entry name" value="PROTEIN_KINASE_DOM"/>
    <property type="match status" value="1"/>
</dbReference>
<dbReference type="FunFam" id="3.30.200.20:FF:000603">
    <property type="entry name" value="EKC/KEOPS complex subunit bud32"/>
    <property type="match status" value="1"/>
</dbReference>
<organism evidence="18 19">
    <name type="scientific">Stemphylium lycopersici</name>
    <name type="common">Tomato gray leaf spot disease fungus</name>
    <name type="synonym">Thyrospora lycopersici</name>
    <dbReference type="NCBI Taxonomy" id="183478"/>
    <lineage>
        <taxon>Eukaryota</taxon>
        <taxon>Fungi</taxon>
        <taxon>Dikarya</taxon>
        <taxon>Ascomycota</taxon>
        <taxon>Pezizomycotina</taxon>
        <taxon>Dothideomycetes</taxon>
        <taxon>Pleosporomycetidae</taxon>
        <taxon>Pleosporales</taxon>
        <taxon>Pleosporineae</taxon>
        <taxon>Pleosporaceae</taxon>
        <taxon>Stemphylium</taxon>
    </lineage>
</organism>
<feature type="domain" description="Protein kinase" evidence="17">
    <location>
        <begin position="31"/>
        <end position="365"/>
    </location>
</feature>
<feature type="region of interest" description="Disordered" evidence="16">
    <location>
        <begin position="134"/>
        <end position="153"/>
    </location>
</feature>
<dbReference type="GO" id="GO:0070525">
    <property type="term" value="P:tRNA threonylcarbamoyladenosine metabolic process"/>
    <property type="evidence" value="ECO:0007669"/>
    <property type="project" value="TreeGrafter"/>
</dbReference>
<feature type="compositionally biased region" description="Low complexity" evidence="16">
    <location>
        <begin position="258"/>
        <end position="282"/>
    </location>
</feature>
<keyword evidence="11" id="KW-0067">ATP-binding</keyword>
<comment type="function">
    <text evidence="1">Component of the EKC/KEOPS complex that is required for the formation of a threonylcarbamoyl group on adenosine at position 37 (t(6)A37) in tRNAs that read codons beginning with adenine. The complex is probably involved in the transfer of the threonylcarbamoyl moiety of threonylcarbamoyl-AMP (TC-AMP) to the N6 group of A37. BUD32 has ATPase activity in the context of the EKC/KEOPS complex and likely plays a supporting role to the catalytic subunit KAE1. The EKC/KEOPS complex also promotes both telomere uncapping and telomere elongation. The complex is required for efficient recruitment of transcriptional coactivators.</text>
</comment>
<evidence type="ECO:0000256" key="7">
    <source>
        <dbReference type="ARBA" id="ARBA00022679"/>
    </source>
</evidence>
<comment type="catalytic activity">
    <reaction evidence="15">
        <text>L-seryl-[protein] + ATP = O-phospho-L-seryl-[protein] + ADP + H(+)</text>
        <dbReference type="Rhea" id="RHEA:17989"/>
        <dbReference type="Rhea" id="RHEA-COMP:9863"/>
        <dbReference type="Rhea" id="RHEA-COMP:11604"/>
        <dbReference type="ChEBI" id="CHEBI:15378"/>
        <dbReference type="ChEBI" id="CHEBI:29999"/>
        <dbReference type="ChEBI" id="CHEBI:30616"/>
        <dbReference type="ChEBI" id="CHEBI:83421"/>
        <dbReference type="ChEBI" id="CHEBI:456216"/>
        <dbReference type="EC" id="2.7.11.1"/>
    </reaction>
</comment>
<evidence type="ECO:0000256" key="11">
    <source>
        <dbReference type="ARBA" id="ARBA00022840"/>
    </source>
</evidence>
<keyword evidence="9" id="KW-0547">Nucleotide-binding</keyword>
<evidence type="ECO:0000313" key="19">
    <source>
        <dbReference type="Proteomes" id="UP000249619"/>
    </source>
</evidence>
<protein>
    <recommendedName>
        <fullName evidence="6">EKC/KEOPS complex subunit BUD32</fullName>
        <ecNumber evidence="4">2.7.11.1</ecNumber>
    </recommendedName>
    <alternativeName>
        <fullName evidence="12 13">Atypical Serine/threonine protein kinase BUD32</fullName>
    </alternativeName>
    <alternativeName>
        <fullName evidence="5">EKC/KEOPS complex subunit bud32</fullName>
    </alternativeName>
</protein>
<evidence type="ECO:0000256" key="16">
    <source>
        <dbReference type="SAM" id="MobiDB-lite"/>
    </source>
</evidence>
<evidence type="ECO:0000313" key="18">
    <source>
        <dbReference type="EMBL" id="RAR12234.1"/>
    </source>
</evidence>
<dbReference type="GO" id="GO:0000408">
    <property type="term" value="C:EKC/KEOPS complex"/>
    <property type="evidence" value="ECO:0007669"/>
    <property type="project" value="TreeGrafter"/>
</dbReference>
<evidence type="ECO:0000256" key="5">
    <source>
        <dbReference type="ARBA" id="ARBA00013948"/>
    </source>
</evidence>
<evidence type="ECO:0000256" key="1">
    <source>
        <dbReference type="ARBA" id="ARBA00003747"/>
    </source>
</evidence>
<evidence type="ECO:0000256" key="6">
    <source>
        <dbReference type="ARBA" id="ARBA00019973"/>
    </source>
</evidence>
<dbReference type="SUPFAM" id="SSF56112">
    <property type="entry name" value="Protein kinase-like (PK-like)"/>
    <property type="match status" value="1"/>
</dbReference>
<feature type="compositionally biased region" description="Basic and acidic residues" evidence="16">
    <location>
        <begin position="134"/>
        <end position="143"/>
    </location>
</feature>
<keyword evidence="19" id="KW-1185">Reference proteome</keyword>
<comment type="similarity">
    <text evidence="2">Belongs to the protein kinase superfamily. BUD32 family.</text>
</comment>
<reference evidence="19" key="1">
    <citation type="submission" date="2018-05" db="EMBL/GenBank/DDBJ databases">
        <title>Draft genome sequence of Stemphylium lycopersici strain CIDEFI 213.</title>
        <authorList>
            <person name="Medina R."/>
            <person name="Franco M.E.E."/>
            <person name="Lucentini C.G."/>
            <person name="Saparrat M.C.N."/>
            <person name="Balatti P.A."/>
        </authorList>
    </citation>
    <scope>NUCLEOTIDE SEQUENCE [LARGE SCALE GENOMIC DNA]</scope>
    <source>
        <strain evidence="19">CIDEFI 213</strain>
    </source>
</reference>
<dbReference type="PANTHER" id="PTHR12209">
    <property type="entry name" value="NON-SPECIFIC SERINE/THREONINE PROTEIN KINASE"/>
    <property type="match status" value="1"/>
</dbReference>
<dbReference type="PANTHER" id="PTHR12209:SF0">
    <property type="entry name" value="EKC_KEOPS COMPLEX SUBUNIT TP53RK"/>
    <property type="match status" value="1"/>
</dbReference>
<feature type="region of interest" description="Disordered" evidence="16">
    <location>
        <begin position="198"/>
        <end position="282"/>
    </location>
</feature>
<dbReference type="AlphaFoldDB" id="A0A364N564"/>
<evidence type="ECO:0000256" key="12">
    <source>
        <dbReference type="ARBA" id="ARBA00030980"/>
    </source>
</evidence>
<feature type="region of interest" description="Disordered" evidence="16">
    <location>
        <begin position="1"/>
        <end position="31"/>
    </location>
</feature>
<evidence type="ECO:0000256" key="15">
    <source>
        <dbReference type="ARBA" id="ARBA00048679"/>
    </source>
</evidence>
<feature type="compositionally biased region" description="Pro residues" evidence="16">
    <location>
        <begin position="1"/>
        <end position="19"/>
    </location>
</feature>
<gene>
    <name evidence="18" type="ORF">DDE83_004240</name>
</gene>
<dbReference type="PROSITE" id="PS00109">
    <property type="entry name" value="PROTEIN_KINASE_TYR"/>
    <property type="match status" value="1"/>
</dbReference>
<dbReference type="Proteomes" id="UP000249619">
    <property type="component" value="Unassembled WGS sequence"/>
</dbReference>
<feature type="compositionally biased region" description="Pro residues" evidence="16">
    <location>
        <begin position="243"/>
        <end position="257"/>
    </location>
</feature>
<dbReference type="GO" id="GO:0004674">
    <property type="term" value="F:protein serine/threonine kinase activity"/>
    <property type="evidence" value="ECO:0007669"/>
    <property type="project" value="UniProtKB-EC"/>
</dbReference>
<dbReference type="GO" id="GO:0005634">
    <property type="term" value="C:nucleus"/>
    <property type="evidence" value="ECO:0007669"/>
    <property type="project" value="TreeGrafter"/>
</dbReference>
<comment type="catalytic activity">
    <reaction evidence="14">
        <text>L-threonyl-[protein] + ATP = O-phospho-L-threonyl-[protein] + ADP + H(+)</text>
        <dbReference type="Rhea" id="RHEA:46608"/>
        <dbReference type="Rhea" id="RHEA-COMP:11060"/>
        <dbReference type="Rhea" id="RHEA-COMP:11605"/>
        <dbReference type="ChEBI" id="CHEBI:15378"/>
        <dbReference type="ChEBI" id="CHEBI:30013"/>
        <dbReference type="ChEBI" id="CHEBI:30616"/>
        <dbReference type="ChEBI" id="CHEBI:61977"/>
        <dbReference type="ChEBI" id="CHEBI:456216"/>
        <dbReference type="EC" id="2.7.11.1"/>
    </reaction>
</comment>
<dbReference type="EMBL" id="QGDH01000051">
    <property type="protein sequence ID" value="RAR12234.1"/>
    <property type="molecule type" value="Genomic_DNA"/>
</dbReference>
<evidence type="ECO:0000256" key="8">
    <source>
        <dbReference type="ARBA" id="ARBA00022694"/>
    </source>
</evidence>
<evidence type="ECO:0000256" key="3">
    <source>
        <dbReference type="ARBA" id="ARBA00011534"/>
    </source>
</evidence>
<comment type="subunit">
    <text evidence="3">Component of the EKC/KEOPS complex composed of at least BUD32, CGI121, GON7, KAE1 and PCC1; the whole complex dimerizes.</text>
</comment>
<evidence type="ECO:0000256" key="2">
    <source>
        <dbReference type="ARBA" id="ARBA00010630"/>
    </source>
</evidence>
<dbReference type="GO" id="GO:0008033">
    <property type="term" value="P:tRNA processing"/>
    <property type="evidence" value="ECO:0007669"/>
    <property type="project" value="UniProtKB-KW"/>
</dbReference>
<dbReference type="InterPro" id="IPR011009">
    <property type="entry name" value="Kinase-like_dom_sf"/>
</dbReference>
<evidence type="ECO:0000256" key="13">
    <source>
        <dbReference type="ARBA" id="ARBA00033194"/>
    </source>
</evidence>
<dbReference type="InterPro" id="IPR000719">
    <property type="entry name" value="Prot_kinase_dom"/>
</dbReference>
<evidence type="ECO:0000256" key="4">
    <source>
        <dbReference type="ARBA" id="ARBA00012513"/>
    </source>
</evidence>
<dbReference type="GO" id="GO:0005524">
    <property type="term" value="F:ATP binding"/>
    <property type="evidence" value="ECO:0007669"/>
    <property type="project" value="UniProtKB-KW"/>
</dbReference>
<evidence type="ECO:0000256" key="9">
    <source>
        <dbReference type="ARBA" id="ARBA00022741"/>
    </source>
</evidence>
<keyword evidence="10 18" id="KW-0418">Kinase</keyword>
<comment type="caution">
    <text evidence="18">The sequence shown here is derived from an EMBL/GenBank/DDBJ whole genome shotgun (WGS) entry which is preliminary data.</text>
</comment>
<dbReference type="STRING" id="183478.A0A364N564"/>
<dbReference type="Gene3D" id="1.10.510.10">
    <property type="entry name" value="Transferase(Phosphotransferase) domain 1"/>
    <property type="match status" value="1"/>
</dbReference>
<evidence type="ECO:0000256" key="14">
    <source>
        <dbReference type="ARBA" id="ARBA00047899"/>
    </source>
</evidence>
<dbReference type="EC" id="2.7.11.1" evidence="4"/>
<dbReference type="Pfam" id="PF06293">
    <property type="entry name" value="Kdo"/>
    <property type="match status" value="1"/>
</dbReference>
<dbReference type="Gene3D" id="3.30.200.20">
    <property type="entry name" value="Phosphorylase Kinase, domain 1"/>
    <property type="match status" value="1"/>
</dbReference>
<evidence type="ECO:0000256" key="10">
    <source>
        <dbReference type="ARBA" id="ARBA00022777"/>
    </source>
</evidence>
<name>A0A364N564_STELY</name>
<accession>A0A364N564</accession>
<sequence>MAEPPIAQPITPPPQPPTSRPLHTLPAPFSHSDLEPITQGAEALVYKTTFLTPHTPVVVKYRPPKPYRHPTLDKRLTKQRLLAEARSLVRCRKEGVNVPGVVGADWEGGWLVLEFVEGRTVRRVLDDWAHGVRAREGARKDDGGSTSIEGVEGKEKEDGILDLMRRVGREVGKLHDLGVCHGDLTTSNIMLRTSEATQNVDDGHEEQVLQQPQPQHQQHDDVPRGKQTPSAMREAAMRGDAPLSPPLPPSSSQPPPTSTSTISPTTTTSPPPTSSSSSSSSSLEGTIYLIDFGLTSASIADEDRAVDLYVLERAFSATHPAAEPLFQEVLKAYGETGKDGGKGAKGVLKRLEGVRLRGRKRSMLG</sequence>
<keyword evidence="8" id="KW-0819">tRNA processing</keyword>
<dbReference type="InterPro" id="IPR008266">
    <property type="entry name" value="Tyr_kinase_AS"/>
</dbReference>
<proteinExistence type="inferred from homology"/>
<keyword evidence="7" id="KW-0808">Transferase</keyword>